<evidence type="ECO:0008006" key="4">
    <source>
        <dbReference type="Google" id="ProtNLM"/>
    </source>
</evidence>
<evidence type="ECO:0000256" key="1">
    <source>
        <dbReference type="SAM" id="Phobius"/>
    </source>
</evidence>
<protein>
    <recommendedName>
        <fullName evidence="4">DUF1349 domain-containing protein</fullName>
    </recommendedName>
</protein>
<proteinExistence type="predicted"/>
<feature type="transmembrane region" description="Helical" evidence="1">
    <location>
        <begin position="298"/>
        <end position="318"/>
    </location>
</feature>
<reference evidence="2 3" key="1">
    <citation type="submission" date="2020-08" db="EMBL/GenBank/DDBJ databases">
        <title>Sequencing the genomes of 1000 actinobacteria strains.</title>
        <authorList>
            <person name="Klenk H.-P."/>
        </authorList>
    </citation>
    <scope>NUCLEOTIDE SEQUENCE [LARGE SCALE GENOMIC DNA]</scope>
    <source>
        <strain evidence="2 3">DSM 43768</strain>
    </source>
</reference>
<dbReference type="AlphaFoldDB" id="A0A7X0NW71"/>
<dbReference type="Proteomes" id="UP000565579">
    <property type="component" value="Unassembled WGS sequence"/>
</dbReference>
<gene>
    <name evidence="2" type="ORF">HD593_005573</name>
</gene>
<accession>A0A7X0NW71</accession>
<feature type="transmembrane region" description="Helical" evidence="1">
    <location>
        <begin position="437"/>
        <end position="460"/>
    </location>
</feature>
<keyword evidence="1" id="KW-0812">Transmembrane</keyword>
<organism evidence="2 3">
    <name type="scientific">Nonomuraea rubra</name>
    <dbReference type="NCBI Taxonomy" id="46180"/>
    <lineage>
        <taxon>Bacteria</taxon>
        <taxon>Bacillati</taxon>
        <taxon>Actinomycetota</taxon>
        <taxon>Actinomycetes</taxon>
        <taxon>Streptosporangiales</taxon>
        <taxon>Streptosporangiaceae</taxon>
        <taxon>Nonomuraea</taxon>
    </lineage>
</organism>
<feature type="transmembrane region" description="Helical" evidence="1">
    <location>
        <begin position="496"/>
        <end position="517"/>
    </location>
</feature>
<keyword evidence="3" id="KW-1185">Reference proteome</keyword>
<evidence type="ECO:0000313" key="2">
    <source>
        <dbReference type="EMBL" id="MBB6550778.1"/>
    </source>
</evidence>
<name>A0A7X0NW71_9ACTN</name>
<keyword evidence="1" id="KW-0472">Membrane</keyword>
<sequence length="533" mass="54005">MTSSTPRRSGRQDGFLRLLRAQWAAFRSSRGRMLALAASVLVTVSIGLLIAGGARTSCVTGKGEGPCPAPLVGPDGTAVRDKYYFVHQPLTGNGSITARVSDLIGQLRMPDAVPGVRNVKQGVVPWAKAGLLVRQSLRQGTPYAAVMLTGEHGVRMQYNYVHDVPGGPHNGPQWLRLTRSGDLVTGYESDDGARWTQIGAVRLGDLPETVEIGLFATSPGVLWDTAAAFSQVTATFDRIGLEGANGSWRYDDVGVSMESDGTTPHHPGRAVASGDKLIVTGGGDIGPATAEGGLRADLMLIGGAVGLIPVLMASVTFVTAGNRRGLSGAGLSGAGAAGDGLSARPIGAEPAGRAEVARLLVAKAVVAGAVAFVVGLVAAGVVVPVGLALLRANHNPIQPITLGTGLRVIAGYAALSAAAAVLALGLAALLKRAVVAGGLAIALVVVPHLLTGAGLAPWLLMVTPAAGFAITQSVPAFAHVDVVPSLLGGYYPLPPWAGLAVTCGYAVFALGAATQVIPGGRRARPGTASAPPA</sequence>
<dbReference type="SUPFAM" id="SSF49899">
    <property type="entry name" value="Concanavalin A-like lectins/glucanases"/>
    <property type="match status" value="1"/>
</dbReference>
<keyword evidence="1" id="KW-1133">Transmembrane helix</keyword>
<feature type="transmembrane region" description="Helical" evidence="1">
    <location>
        <begin position="364"/>
        <end position="389"/>
    </location>
</feature>
<dbReference type="Gene3D" id="2.60.120.200">
    <property type="match status" value="1"/>
</dbReference>
<dbReference type="InterPro" id="IPR013320">
    <property type="entry name" value="ConA-like_dom_sf"/>
</dbReference>
<dbReference type="EMBL" id="JACHMI010000001">
    <property type="protein sequence ID" value="MBB6550778.1"/>
    <property type="molecule type" value="Genomic_DNA"/>
</dbReference>
<feature type="transmembrane region" description="Helical" evidence="1">
    <location>
        <begin position="409"/>
        <end position="430"/>
    </location>
</feature>
<dbReference type="RefSeq" id="WP_185104989.1">
    <property type="nucleotide sequence ID" value="NZ_JACHMI010000001.1"/>
</dbReference>
<evidence type="ECO:0000313" key="3">
    <source>
        <dbReference type="Proteomes" id="UP000565579"/>
    </source>
</evidence>
<comment type="caution">
    <text evidence="2">The sequence shown here is derived from an EMBL/GenBank/DDBJ whole genome shotgun (WGS) entry which is preliminary data.</text>
</comment>